<reference evidence="1" key="1">
    <citation type="submission" date="2023-04" db="EMBL/GenBank/DDBJ databases">
        <title>Draft Genome sequencing of Naganishia species isolated from polar environments using Oxford Nanopore Technology.</title>
        <authorList>
            <person name="Leo P."/>
            <person name="Venkateswaran K."/>
        </authorList>
    </citation>
    <scope>NUCLEOTIDE SEQUENCE</scope>
    <source>
        <strain evidence="1">MNA-CCFEE 5262</strain>
    </source>
</reference>
<comment type="caution">
    <text evidence="1">The sequence shown here is derived from an EMBL/GenBank/DDBJ whole genome shotgun (WGS) entry which is preliminary data.</text>
</comment>
<name>A0ACC2UZB2_9TREE</name>
<protein>
    <submittedName>
        <fullName evidence="1">Uncharacterized protein</fullName>
    </submittedName>
</protein>
<keyword evidence="2" id="KW-1185">Reference proteome</keyword>
<organism evidence="1 2">
    <name type="scientific">Naganishia adeliensis</name>
    <dbReference type="NCBI Taxonomy" id="92952"/>
    <lineage>
        <taxon>Eukaryota</taxon>
        <taxon>Fungi</taxon>
        <taxon>Dikarya</taxon>
        <taxon>Basidiomycota</taxon>
        <taxon>Agaricomycotina</taxon>
        <taxon>Tremellomycetes</taxon>
        <taxon>Filobasidiales</taxon>
        <taxon>Filobasidiaceae</taxon>
        <taxon>Naganishia</taxon>
    </lineage>
</organism>
<proteinExistence type="predicted"/>
<sequence>MQMASSPYEVPNSDPYAPPEDLPILLGCEVSHHDPNRPGRKGRKPLLRSDVFRTAGDHHESDDIVPDSDPPYPDWLPLIVPRGWPLSDGSNIETVETGCHQRQYQISTNPLGNIEVVKPSGEIPAESPDENNGMIENVETLLPWEPSKPIFRVFQYTHAASGGSGSEPRGVEHETEMDRILYGSPETRPGSAISIEQQGQEPTSEDERVWRDRLEMKMVQERADISLDAENGERDERGYCAGDRSSSPFEEAQRPS</sequence>
<dbReference type="Proteomes" id="UP001230649">
    <property type="component" value="Unassembled WGS sequence"/>
</dbReference>
<dbReference type="EMBL" id="JASBWS010000190">
    <property type="protein sequence ID" value="KAJ9091811.1"/>
    <property type="molecule type" value="Genomic_DNA"/>
</dbReference>
<accession>A0ACC2UZB2</accession>
<gene>
    <name evidence="1" type="ORF">QFC20_007541</name>
</gene>
<evidence type="ECO:0000313" key="2">
    <source>
        <dbReference type="Proteomes" id="UP001230649"/>
    </source>
</evidence>
<evidence type="ECO:0000313" key="1">
    <source>
        <dbReference type="EMBL" id="KAJ9091811.1"/>
    </source>
</evidence>